<keyword evidence="1" id="KW-0175">Coiled coil</keyword>
<gene>
    <name evidence="2" type="ORF">LX99_02069</name>
</gene>
<feature type="coiled-coil region" evidence="1">
    <location>
        <begin position="46"/>
        <end position="73"/>
    </location>
</feature>
<proteinExistence type="predicted"/>
<evidence type="ECO:0000256" key="1">
    <source>
        <dbReference type="SAM" id="Coils"/>
    </source>
</evidence>
<comment type="caution">
    <text evidence="2">The sequence shown here is derived from an EMBL/GenBank/DDBJ whole genome shotgun (WGS) entry which is preliminary data.</text>
</comment>
<reference evidence="2 3" key="1">
    <citation type="submission" date="2018-05" db="EMBL/GenBank/DDBJ databases">
        <title>Genomic Encyclopedia of Archaeal and Bacterial Type Strains, Phase II (KMG-II): from individual species to whole genera.</title>
        <authorList>
            <person name="Goeker M."/>
        </authorList>
    </citation>
    <scope>NUCLEOTIDE SEQUENCE [LARGE SCALE GENOMIC DNA]</scope>
    <source>
        <strain evidence="2 3">DSM 19975</strain>
    </source>
</reference>
<dbReference type="Proteomes" id="UP000245678">
    <property type="component" value="Unassembled WGS sequence"/>
</dbReference>
<organism evidence="2 3">
    <name type="scientific">Mucilaginibacter oryzae</name>
    <dbReference type="NCBI Taxonomy" id="468058"/>
    <lineage>
        <taxon>Bacteria</taxon>
        <taxon>Pseudomonadati</taxon>
        <taxon>Bacteroidota</taxon>
        <taxon>Sphingobacteriia</taxon>
        <taxon>Sphingobacteriales</taxon>
        <taxon>Sphingobacteriaceae</taxon>
        <taxon>Mucilaginibacter</taxon>
    </lineage>
</organism>
<evidence type="ECO:0000313" key="2">
    <source>
        <dbReference type="EMBL" id="PWK78229.1"/>
    </source>
</evidence>
<name>A0A316HAJ1_9SPHI</name>
<protein>
    <submittedName>
        <fullName evidence="2">Uncharacterized protein</fullName>
    </submittedName>
</protein>
<dbReference type="EMBL" id="QGHA01000003">
    <property type="protein sequence ID" value="PWK78229.1"/>
    <property type="molecule type" value="Genomic_DNA"/>
</dbReference>
<accession>A0A316HAJ1</accession>
<dbReference type="AlphaFoldDB" id="A0A316HAJ1"/>
<dbReference type="RefSeq" id="WP_109607798.1">
    <property type="nucleotide sequence ID" value="NZ_QGHA01000003.1"/>
</dbReference>
<evidence type="ECO:0000313" key="3">
    <source>
        <dbReference type="Proteomes" id="UP000245678"/>
    </source>
</evidence>
<keyword evidence="3" id="KW-1185">Reference proteome</keyword>
<sequence>MSIKAHIDNWISKADPDYYVMFIKAWIPLNAWYFSEYATTKDSVALEKIKNTKNKVRNRIQALLDNEKDLDSRDFRFRLAQLHEELEKRSITNYGKKISFKSVVIDGVIPAPATDTDKRGTIYKAIPNKNTGYRAVIIDKSSKTLMDKTFNPYDFKAFLTDNQYITLDAKNKEKIKKCFQLIDPNKGTDFISTSRVKSDYIELDAHAKIRFNNDTELIAKGLVQILYELRCLLFHGLLDPTQINQPIYEHAFFILKHIIKELK</sequence>